<accession>A0A9P9DVB9</accession>
<feature type="domain" description="Heterokaryon incompatibility" evidence="1">
    <location>
        <begin position="249"/>
        <end position="413"/>
    </location>
</feature>
<protein>
    <submittedName>
        <fullName evidence="2">Heterokaryon incompatibility protein-domain-containing protein</fullName>
    </submittedName>
</protein>
<evidence type="ECO:0000313" key="3">
    <source>
        <dbReference type="Proteomes" id="UP000738349"/>
    </source>
</evidence>
<proteinExistence type="predicted"/>
<dbReference type="PANTHER" id="PTHR33112">
    <property type="entry name" value="DOMAIN PROTEIN, PUTATIVE-RELATED"/>
    <property type="match status" value="1"/>
</dbReference>
<dbReference type="AlphaFoldDB" id="A0A9P9DVB9"/>
<gene>
    <name evidence="2" type="ORF">EDB81DRAFT_810140</name>
</gene>
<sequence>MTATWTPLYEHYVDENTEIDLHQLCATCTQLKEESHLLRSLFSGDKIRLAASETFSLCTAAELKAGYLNACHLCALLWARAEGYLLDPDTPAVKESHVILELQARNFAIEHTLETQGSALGKFWRKHVPRFIGETGVVIMQIRKTSSQGPPSTGKLRPRRNALYIYRSSNPDLNQKTLRSRSEPISSKHEKGLACIQSWYNRCSRDHAKCTAYSHMVAPTNQLPSRLLDLRGDKVRLECDMRHQPQLQYTTLSHIWGSDPKAYLCLTKACLEDFKKEILPSSLPTKYLEAIRITRALGFQYLWIDSLCIIQDSDDDWANEALNMASVYGRTACNISFVFPTADESNKKHLRDPRLGVPCLLFQPQTNNANKDDAAQSNSLVVQHVPGFISRFWSPNTYKDYWPLLSRAWAIQERLLCPRNLYYGQDRLMWECCEMVEDEFWGPLDNSARSKGRFYAIFAGVENHASGSRSMFESFRGQWRYLIHEYRIAELSFETDRIIAFAGIVGAVQSHTGFVYLAGVWKEFAEFDLLWVVHPPPPESDFYQREIKKELEAKPVPSWSWFKVPPHPPLASEARDTIAFHVYSAMYARSEHTLYKMRVVLVEHPRLASNPASLLHDFSGLSITLKARKIPCTLEWDGSILRLLPQGRYQLSNSYMEPKDGMHYHHDAMYAFPDFPVPVGAFMVLTMLEAWVLKDDKESTYDMANWPESVNSDGSRTLWQYAGLVVVPADQSDIGKECWKRIGVFMFSDFVDGKGIVEVPFDMSEEEDEVVLV</sequence>
<dbReference type="OrthoDB" id="5362512at2759"/>
<keyword evidence="3" id="KW-1185">Reference proteome</keyword>
<comment type="caution">
    <text evidence="2">The sequence shown here is derived from an EMBL/GenBank/DDBJ whole genome shotgun (WGS) entry which is preliminary data.</text>
</comment>
<dbReference type="EMBL" id="JAGMUV010000020">
    <property type="protein sequence ID" value="KAH7125901.1"/>
    <property type="molecule type" value="Genomic_DNA"/>
</dbReference>
<name>A0A9P9DVB9_9HYPO</name>
<reference evidence="2" key="1">
    <citation type="journal article" date="2021" name="Nat. Commun.">
        <title>Genetic determinants of endophytism in the Arabidopsis root mycobiome.</title>
        <authorList>
            <person name="Mesny F."/>
            <person name="Miyauchi S."/>
            <person name="Thiergart T."/>
            <person name="Pickel B."/>
            <person name="Atanasova L."/>
            <person name="Karlsson M."/>
            <person name="Huettel B."/>
            <person name="Barry K.W."/>
            <person name="Haridas S."/>
            <person name="Chen C."/>
            <person name="Bauer D."/>
            <person name="Andreopoulos W."/>
            <person name="Pangilinan J."/>
            <person name="LaButti K."/>
            <person name="Riley R."/>
            <person name="Lipzen A."/>
            <person name="Clum A."/>
            <person name="Drula E."/>
            <person name="Henrissat B."/>
            <person name="Kohler A."/>
            <person name="Grigoriev I.V."/>
            <person name="Martin F.M."/>
            <person name="Hacquard S."/>
        </authorList>
    </citation>
    <scope>NUCLEOTIDE SEQUENCE</scope>
    <source>
        <strain evidence="2">MPI-CAGE-AT-0147</strain>
    </source>
</reference>
<dbReference type="Pfam" id="PF06985">
    <property type="entry name" value="HET"/>
    <property type="match status" value="1"/>
</dbReference>
<organism evidence="2 3">
    <name type="scientific">Dactylonectria macrodidyma</name>
    <dbReference type="NCBI Taxonomy" id="307937"/>
    <lineage>
        <taxon>Eukaryota</taxon>
        <taxon>Fungi</taxon>
        <taxon>Dikarya</taxon>
        <taxon>Ascomycota</taxon>
        <taxon>Pezizomycotina</taxon>
        <taxon>Sordariomycetes</taxon>
        <taxon>Hypocreomycetidae</taxon>
        <taxon>Hypocreales</taxon>
        <taxon>Nectriaceae</taxon>
        <taxon>Dactylonectria</taxon>
    </lineage>
</organism>
<evidence type="ECO:0000259" key="1">
    <source>
        <dbReference type="Pfam" id="PF06985"/>
    </source>
</evidence>
<dbReference type="Proteomes" id="UP000738349">
    <property type="component" value="Unassembled WGS sequence"/>
</dbReference>
<dbReference type="InterPro" id="IPR010730">
    <property type="entry name" value="HET"/>
</dbReference>
<dbReference type="PANTHER" id="PTHR33112:SF8">
    <property type="entry name" value="HETEROKARYON INCOMPATIBILITY DOMAIN-CONTAINING PROTEIN"/>
    <property type="match status" value="1"/>
</dbReference>
<evidence type="ECO:0000313" key="2">
    <source>
        <dbReference type="EMBL" id="KAH7125901.1"/>
    </source>
</evidence>